<organism evidence="2 3">
    <name type="scientific">Rhizobium mongolense</name>
    <dbReference type="NCBI Taxonomy" id="57676"/>
    <lineage>
        <taxon>Bacteria</taxon>
        <taxon>Pseudomonadati</taxon>
        <taxon>Pseudomonadota</taxon>
        <taxon>Alphaproteobacteria</taxon>
        <taxon>Hyphomicrobiales</taxon>
        <taxon>Rhizobiaceae</taxon>
        <taxon>Rhizobium/Agrobacterium group</taxon>
        <taxon>Rhizobium</taxon>
    </lineage>
</organism>
<dbReference type="RefSeq" id="WP_022715541.1">
    <property type="nucleotide sequence ID" value="NZ_JACIFX010000008.1"/>
</dbReference>
<name>A0ABR6IU44_9HYPH</name>
<evidence type="ECO:0000313" key="3">
    <source>
        <dbReference type="Proteomes" id="UP000551353"/>
    </source>
</evidence>
<accession>A0ABR6IU44</accession>
<dbReference type="EMBL" id="JACIFX010000008">
    <property type="protein sequence ID" value="MBB4231431.1"/>
    <property type="molecule type" value="Genomic_DNA"/>
</dbReference>
<evidence type="ECO:0000256" key="1">
    <source>
        <dbReference type="SAM" id="MobiDB-lite"/>
    </source>
</evidence>
<comment type="caution">
    <text evidence="2">The sequence shown here is derived from an EMBL/GenBank/DDBJ whole genome shotgun (WGS) entry which is preliminary data.</text>
</comment>
<reference evidence="2 3" key="1">
    <citation type="submission" date="2020-08" db="EMBL/GenBank/DDBJ databases">
        <title>Genomic Encyclopedia of Type Strains, Phase IV (KMG-V): Genome sequencing to study the core and pangenomes of soil and plant-associated prokaryotes.</title>
        <authorList>
            <person name="Whitman W."/>
        </authorList>
    </citation>
    <scope>NUCLEOTIDE SEQUENCE [LARGE SCALE GENOMIC DNA]</scope>
    <source>
        <strain evidence="2 3">SEMIA 4087</strain>
    </source>
</reference>
<dbReference type="Proteomes" id="UP000551353">
    <property type="component" value="Unassembled WGS sequence"/>
</dbReference>
<evidence type="ECO:0000313" key="2">
    <source>
        <dbReference type="EMBL" id="MBB4231431.1"/>
    </source>
</evidence>
<proteinExistence type="predicted"/>
<feature type="region of interest" description="Disordered" evidence="1">
    <location>
        <begin position="28"/>
        <end position="57"/>
    </location>
</feature>
<sequence length="57" mass="6438">MSDAISRAEYLDLDRRIEHAKSVGIPRKGRLLGYGRETGRAGHPIPPRKSSGPWRLR</sequence>
<protein>
    <submittedName>
        <fullName evidence="2">Uncharacterized protein</fullName>
    </submittedName>
</protein>
<keyword evidence="3" id="KW-1185">Reference proteome</keyword>
<gene>
    <name evidence="2" type="ORF">GGD56_005309</name>
</gene>